<keyword evidence="2 4" id="KW-0732">Signal</keyword>
<dbReference type="AlphaFoldDB" id="A0A0Q9YNG1"/>
<reference evidence="7" key="2">
    <citation type="journal article" date="2016" name="Genome Announc.">
        <title>Draft Genome Sequences of Two Novel Amoeba-Resistant Intranuclear Bacteria, 'Candidatus Berkiella cookevillensis' and 'Candidatus Berkiella aquae'.</title>
        <authorList>
            <person name="Mehari Y.T."/>
            <person name="Arivett B.A."/>
            <person name="Farone A.L."/>
            <person name="Gunderson J.H."/>
            <person name="Farone M.B."/>
        </authorList>
    </citation>
    <scope>NUCLEOTIDE SEQUENCE</scope>
    <source>
        <strain evidence="7">HT99</strain>
    </source>
</reference>
<sequence length="245" mass="27624">MNKCRLVLSLLTLLLTVNVQAYWQGEPLVGVSVDYARYDGRYDIGLFYTGFPIVPKTDYQDRQRNTGFGGGALLGYQFICNDWVLGAELSADWFDTNKERVFVFTDQINALAWDTALQARNKGFYGLSARVGYYMAPFFMSYVRVGVETVHQEITARFNGAPGVYPFGLTLKDNSWQNHVFVGVGAEFPLPLFCQLSLRMEYNYHFPSATLQGRGRILDGVVNPAFSVEARPSIDTGKVSLIWNF</sequence>
<dbReference type="OrthoDB" id="8016903at2"/>
<feature type="chain" id="PRO_5043129733" description="Outer membrane protein beta-barrel domain-containing protein" evidence="4">
    <location>
        <begin position="22"/>
        <end position="245"/>
    </location>
</feature>
<comment type="subcellular location">
    <subcellularLocation>
        <location evidence="1">Membrane</location>
    </subcellularLocation>
</comment>
<evidence type="ECO:0000313" key="7">
    <source>
        <dbReference type="EMBL" id="MCS5712559.1"/>
    </source>
</evidence>
<dbReference type="EMBL" id="LKAJ01000002">
    <property type="protein sequence ID" value="KRG22240.1"/>
    <property type="molecule type" value="Genomic_DNA"/>
</dbReference>
<keyword evidence="3" id="KW-0472">Membrane</keyword>
<comment type="caution">
    <text evidence="6">The sequence shown here is derived from an EMBL/GenBank/DDBJ whole genome shotgun (WGS) entry which is preliminary data.</text>
</comment>
<dbReference type="RefSeq" id="WP_158003352.1">
    <property type="nucleotide sequence ID" value="NZ_LKAJ02000001.1"/>
</dbReference>
<dbReference type="EMBL" id="LKAJ02000001">
    <property type="protein sequence ID" value="MCS5712559.1"/>
    <property type="molecule type" value="Genomic_DNA"/>
</dbReference>
<dbReference type="InterPro" id="IPR051692">
    <property type="entry name" value="OMP-like"/>
</dbReference>
<feature type="domain" description="Outer membrane protein beta-barrel" evidence="5">
    <location>
        <begin position="9"/>
        <end position="205"/>
    </location>
</feature>
<dbReference type="PANTHER" id="PTHR34001">
    <property type="entry name" value="BLL7405 PROTEIN"/>
    <property type="match status" value="1"/>
</dbReference>
<evidence type="ECO:0000313" key="6">
    <source>
        <dbReference type="EMBL" id="KRG22240.1"/>
    </source>
</evidence>
<reference evidence="6" key="1">
    <citation type="submission" date="2015-09" db="EMBL/GenBank/DDBJ databases">
        <title>Draft Genome Sequences of Two Novel Amoeba-resistant Intranuclear Bacteria, Candidatus Berkiella cookevillensis and Candidatus Berkiella aquae.</title>
        <authorList>
            <person name="Mehari Y.T."/>
            <person name="Arivett B.A."/>
            <person name="Farone A.L."/>
            <person name="Gunderson J.H."/>
            <person name="Farone M.B."/>
        </authorList>
    </citation>
    <scope>NUCLEOTIDE SEQUENCE [LARGE SCALE GENOMIC DNA]</scope>
    <source>
        <strain evidence="6">HT99</strain>
    </source>
</reference>
<feature type="signal peptide" evidence="4">
    <location>
        <begin position="1"/>
        <end position="21"/>
    </location>
</feature>
<evidence type="ECO:0000313" key="8">
    <source>
        <dbReference type="Proteomes" id="UP000051497"/>
    </source>
</evidence>
<gene>
    <name evidence="6" type="ORF">HT99x_00659</name>
    <name evidence="7" type="ORF">HT99x_014050</name>
</gene>
<name>A0A0Q9YNG1_9GAMM</name>
<dbReference type="Proteomes" id="UP000051497">
    <property type="component" value="Unassembled WGS sequence"/>
</dbReference>
<evidence type="ECO:0000256" key="3">
    <source>
        <dbReference type="ARBA" id="ARBA00023136"/>
    </source>
</evidence>
<protein>
    <recommendedName>
        <fullName evidence="5">Outer membrane protein beta-barrel domain-containing protein</fullName>
    </recommendedName>
</protein>
<dbReference type="GO" id="GO:0016020">
    <property type="term" value="C:membrane"/>
    <property type="evidence" value="ECO:0007669"/>
    <property type="project" value="UniProtKB-SubCell"/>
</dbReference>
<dbReference type="Gene3D" id="2.40.160.20">
    <property type="match status" value="1"/>
</dbReference>
<evidence type="ECO:0000256" key="2">
    <source>
        <dbReference type="ARBA" id="ARBA00022729"/>
    </source>
</evidence>
<dbReference type="Pfam" id="PF13505">
    <property type="entry name" value="OMP_b-brl"/>
    <property type="match status" value="1"/>
</dbReference>
<dbReference type="InterPro" id="IPR027385">
    <property type="entry name" value="Beta-barrel_OMP"/>
</dbReference>
<reference evidence="7" key="3">
    <citation type="submission" date="2021-06" db="EMBL/GenBank/DDBJ databases">
        <title>Genomic Description and Analysis of Intracellular Bacteria, Candidatus Berkiella cookevillensis and Candidatus Berkiella aquae.</title>
        <authorList>
            <person name="Kidane D.T."/>
            <person name="Mehari Y.T."/>
            <person name="Rice F.C."/>
            <person name="Arivett B.A."/>
            <person name="Farone A.L."/>
            <person name="Berk S.G."/>
            <person name="Farone M.B."/>
        </authorList>
    </citation>
    <scope>NUCLEOTIDE SEQUENCE</scope>
    <source>
        <strain evidence="7">HT99</strain>
    </source>
</reference>
<evidence type="ECO:0000259" key="5">
    <source>
        <dbReference type="Pfam" id="PF13505"/>
    </source>
</evidence>
<dbReference type="PANTHER" id="PTHR34001:SF3">
    <property type="entry name" value="BLL7405 PROTEIN"/>
    <property type="match status" value="1"/>
</dbReference>
<proteinExistence type="predicted"/>
<evidence type="ECO:0000256" key="1">
    <source>
        <dbReference type="ARBA" id="ARBA00004370"/>
    </source>
</evidence>
<accession>A0A0Q9YNG1</accession>
<dbReference type="SUPFAM" id="SSF56925">
    <property type="entry name" value="OMPA-like"/>
    <property type="match status" value="1"/>
</dbReference>
<keyword evidence="8" id="KW-1185">Reference proteome</keyword>
<dbReference type="InterPro" id="IPR011250">
    <property type="entry name" value="OMP/PagP_B-barrel"/>
</dbReference>
<organism evidence="6">
    <name type="scientific">Candidatus Berkiella aquae</name>
    <dbReference type="NCBI Taxonomy" id="295108"/>
    <lineage>
        <taxon>Bacteria</taxon>
        <taxon>Pseudomonadati</taxon>
        <taxon>Pseudomonadota</taxon>
        <taxon>Gammaproteobacteria</taxon>
        <taxon>Candidatus Berkiellales</taxon>
        <taxon>Candidatus Berkiellaceae</taxon>
        <taxon>Candidatus Berkiella</taxon>
    </lineage>
</organism>
<evidence type="ECO:0000256" key="4">
    <source>
        <dbReference type="SAM" id="SignalP"/>
    </source>
</evidence>
<dbReference type="STRING" id="295108.HT99x_00659"/>